<gene>
    <name evidence="9" type="ORF">SAMN02983006_02275</name>
</gene>
<dbReference type="Pfam" id="PF17762">
    <property type="entry name" value="HTH_ParB"/>
    <property type="match status" value="1"/>
</dbReference>
<dbReference type="FunFam" id="3.90.1530.30:FF:000001">
    <property type="entry name" value="Chromosome partitioning protein ParB"/>
    <property type="match status" value="1"/>
</dbReference>
<accession>A0A1I4LBW0</accession>
<evidence type="ECO:0000259" key="8">
    <source>
        <dbReference type="SMART" id="SM00470"/>
    </source>
</evidence>
<dbReference type="InterPro" id="IPR003115">
    <property type="entry name" value="ParB_N"/>
</dbReference>
<dbReference type="InterPro" id="IPR023705">
    <property type="entry name" value="Nucleoid_occlusion_protein"/>
</dbReference>
<dbReference type="RefSeq" id="WP_089862308.1">
    <property type="nucleotide sequence ID" value="NZ_FOTI01000039.1"/>
</dbReference>
<dbReference type="Gene3D" id="1.10.10.2830">
    <property type="match status" value="1"/>
</dbReference>
<dbReference type="AlphaFoldDB" id="A0A1I4LBW0"/>
<dbReference type="InterPro" id="IPR041468">
    <property type="entry name" value="HTH_ParB/Spo0J"/>
</dbReference>
<dbReference type="EMBL" id="FOTI01000039">
    <property type="protein sequence ID" value="SFL88273.1"/>
    <property type="molecule type" value="Genomic_DNA"/>
</dbReference>
<dbReference type="InterPro" id="IPR004437">
    <property type="entry name" value="ParB/RepB/Spo0J"/>
</dbReference>
<proteinExistence type="inferred from homology"/>
<dbReference type="InterPro" id="IPR050336">
    <property type="entry name" value="Chromosome_partition/occlusion"/>
</dbReference>
<dbReference type="PANTHER" id="PTHR33375:SF8">
    <property type="entry name" value="NUCLEOID OCCLUSION PROTEIN"/>
    <property type="match status" value="1"/>
</dbReference>
<keyword evidence="3" id="KW-0963">Cytoplasm</keyword>
<organism evidence="9 10">
    <name type="scientific">Halanaerobium salsuginis</name>
    <dbReference type="NCBI Taxonomy" id="29563"/>
    <lineage>
        <taxon>Bacteria</taxon>
        <taxon>Bacillati</taxon>
        <taxon>Bacillota</taxon>
        <taxon>Clostridia</taxon>
        <taxon>Halanaerobiales</taxon>
        <taxon>Halanaerobiaceae</taxon>
        <taxon>Halanaerobium</taxon>
    </lineage>
</organism>
<evidence type="ECO:0000256" key="6">
    <source>
        <dbReference type="ARBA" id="ARBA00023210"/>
    </source>
</evidence>
<keyword evidence="4" id="KW-0132">Cell division</keyword>
<dbReference type="FunFam" id="1.10.10.2830:FF:000001">
    <property type="entry name" value="Chromosome partitioning protein ParB"/>
    <property type="match status" value="1"/>
</dbReference>
<evidence type="ECO:0000256" key="2">
    <source>
        <dbReference type="ARBA" id="ARBA00006295"/>
    </source>
</evidence>
<dbReference type="OrthoDB" id="9802051at2"/>
<feature type="domain" description="ParB-like N-terminal" evidence="8">
    <location>
        <begin position="18"/>
        <end position="107"/>
    </location>
</feature>
<dbReference type="GO" id="GO:0005694">
    <property type="term" value="C:chromosome"/>
    <property type="evidence" value="ECO:0007669"/>
    <property type="project" value="TreeGrafter"/>
</dbReference>
<dbReference type="STRING" id="29563.SAMN02983006_02275"/>
<dbReference type="GO" id="GO:0045881">
    <property type="term" value="P:positive regulation of sporulation resulting in formation of a cellular spore"/>
    <property type="evidence" value="ECO:0007669"/>
    <property type="project" value="TreeGrafter"/>
</dbReference>
<dbReference type="Gene3D" id="3.90.1530.30">
    <property type="match status" value="1"/>
</dbReference>
<dbReference type="SMART" id="SM00470">
    <property type="entry name" value="ParB"/>
    <property type="match status" value="1"/>
</dbReference>
<evidence type="ECO:0000313" key="9">
    <source>
        <dbReference type="EMBL" id="SFL88273.1"/>
    </source>
</evidence>
<protein>
    <submittedName>
        <fullName evidence="9">Chromosome partitioning protein, ParB family</fullName>
    </submittedName>
</protein>
<keyword evidence="10" id="KW-1185">Reference proteome</keyword>
<evidence type="ECO:0000256" key="3">
    <source>
        <dbReference type="ARBA" id="ARBA00022490"/>
    </source>
</evidence>
<dbReference type="PANTHER" id="PTHR33375">
    <property type="entry name" value="CHROMOSOME-PARTITIONING PROTEIN PARB-RELATED"/>
    <property type="match status" value="1"/>
</dbReference>
<dbReference type="NCBIfam" id="TIGR00180">
    <property type="entry name" value="parB_part"/>
    <property type="match status" value="1"/>
</dbReference>
<evidence type="ECO:0000256" key="7">
    <source>
        <dbReference type="ARBA" id="ARBA00023306"/>
    </source>
</evidence>
<comment type="subcellular location">
    <subcellularLocation>
        <location evidence="1">Cytoplasm</location>
        <location evidence="1">Nucleoid</location>
    </subcellularLocation>
</comment>
<sequence>MKIPFFNKDNESIKEEIIEVEIAKIAVNPFQPRQEFKEEEINELAASIENFGLLQAITIRPAAENYELVAGERRLRAAKKIGKKTIPAVIKNFNDQEMAEIALIENLQRKDLNFIEEAVAYQKLLDQFDLTQKQLALRLSKSQSTIANKLRLLKLELPVREKLTKNNLSERHGRALLKINSAAEQLEVITEIAEKDLTVRQSEQLIDKLINPLKENKKKKIRHISADLRLYANSLEKRIAEIKDSGVEVELDRNDKDNYIEYYIKLSK</sequence>
<dbReference type="CDD" id="cd16393">
    <property type="entry name" value="SPO0J_N"/>
    <property type="match status" value="1"/>
</dbReference>
<keyword evidence="7" id="KW-0131">Cell cycle</keyword>
<dbReference type="GO" id="GO:0009295">
    <property type="term" value="C:nucleoid"/>
    <property type="evidence" value="ECO:0007669"/>
    <property type="project" value="UniProtKB-SubCell"/>
</dbReference>
<dbReference type="SUPFAM" id="SSF109709">
    <property type="entry name" value="KorB DNA-binding domain-like"/>
    <property type="match status" value="1"/>
</dbReference>
<name>A0A1I4LBW0_9FIRM</name>
<dbReference type="InterPro" id="IPR036086">
    <property type="entry name" value="ParB/Sulfiredoxin_sf"/>
</dbReference>
<dbReference type="GO" id="GO:0000917">
    <property type="term" value="P:division septum assembly"/>
    <property type="evidence" value="ECO:0007669"/>
    <property type="project" value="UniProtKB-KW"/>
</dbReference>
<evidence type="ECO:0000256" key="5">
    <source>
        <dbReference type="ARBA" id="ARBA00023125"/>
    </source>
</evidence>
<dbReference type="Pfam" id="PF02195">
    <property type="entry name" value="ParB_N"/>
    <property type="match status" value="1"/>
</dbReference>
<dbReference type="GO" id="GO:0003677">
    <property type="term" value="F:DNA binding"/>
    <property type="evidence" value="ECO:0007669"/>
    <property type="project" value="UniProtKB-KW"/>
</dbReference>
<dbReference type="GO" id="GO:0007059">
    <property type="term" value="P:chromosome segregation"/>
    <property type="evidence" value="ECO:0007669"/>
    <property type="project" value="TreeGrafter"/>
</dbReference>
<dbReference type="NCBIfam" id="TIGR04285">
    <property type="entry name" value="nucleoid_noc"/>
    <property type="match status" value="1"/>
</dbReference>
<keyword evidence="5" id="KW-0238">DNA-binding</keyword>
<evidence type="ECO:0000313" key="10">
    <source>
        <dbReference type="Proteomes" id="UP000199006"/>
    </source>
</evidence>
<dbReference type="SUPFAM" id="SSF110849">
    <property type="entry name" value="ParB/Sulfiredoxin"/>
    <property type="match status" value="1"/>
</dbReference>
<evidence type="ECO:0000256" key="4">
    <source>
        <dbReference type="ARBA" id="ARBA00022618"/>
    </source>
</evidence>
<reference evidence="9 10" key="1">
    <citation type="submission" date="2016-10" db="EMBL/GenBank/DDBJ databases">
        <authorList>
            <person name="de Groot N.N."/>
        </authorList>
    </citation>
    <scope>NUCLEOTIDE SEQUENCE [LARGE SCALE GENOMIC DNA]</scope>
    <source>
        <strain evidence="9 10">ATCC 51327</strain>
    </source>
</reference>
<keyword evidence="6" id="KW-0717">Septation</keyword>
<dbReference type="Proteomes" id="UP000199006">
    <property type="component" value="Unassembled WGS sequence"/>
</dbReference>
<evidence type="ECO:0000256" key="1">
    <source>
        <dbReference type="ARBA" id="ARBA00004453"/>
    </source>
</evidence>
<comment type="similarity">
    <text evidence="2">Belongs to the ParB family.</text>
</comment>